<reference evidence="13 14" key="2">
    <citation type="journal article" date="2017" name="Front. Plant Sci.">
        <title>Gene Classification and Mining of Molecular Markers Useful in Red Clover (Trifolium pratense) Breeding.</title>
        <authorList>
            <person name="Istvanek J."/>
            <person name="Dluhosova J."/>
            <person name="Dluhos P."/>
            <person name="Patkova L."/>
            <person name="Nedelnik J."/>
            <person name="Repkova J."/>
        </authorList>
    </citation>
    <scope>NUCLEOTIDE SEQUENCE [LARGE SCALE GENOMIC DNA]</scope>
    <source>
        <strain evidence="14">cv. Tatra</strain>
        <tissue evidence="13">Young leaves</tissue>
    </source>
</reference>
<dbReference type="GO" id="GO:0031683">
    <property type="term" value="F:G-protein beta/gamma-subunit complex binding"/>
    <property type="evidence" value="ECO:0007669"/>
    <property type="project" value="InterPro"/>
</dbReference>
<dbReference type="FunFam" id="1.10.400.10:FF:000005">
    <property type="entry name" value="Extra-large guanine nucleotide-binding protein 3"/>
    <property type="match status" value="1"/>
</dbReference>
<dbReference type="Gene3D" id="3.40.50.300">
    <property type="entry name" value="P-loop containing nucleotide triphosphate hydrolases"/>
    <property type="match status" value="1"/>
</dbReference>
<keyword evidence="7" id="KW-0342">GTP-binding</keyword>
<evidence type="ECO:0000256" key="9">
    <source>
        <dbReference type="ARBA" id="ARBA00023242"/>
    </source>
</evidence>
<keyword evidence="5" id="KW-0862">Zinc</keyword>
<keyword evidence="2 11" id="KW-0479">Metal-binding</keyword>
<feature type="compositionally biased region" description="Basic residues" evidence="12">
    <location>
        <begin position="82"/>
        <end position="92"/>
    </location>
</feature>
<dbReference type="Gene3D" id="1.10.400.10">
    <property type="entry name" value="GI Alpha 1, domain 2-like"/>
    <property type="match status" value="1"/>
</dbReference>
<dbReference type="GO" id="GO:0005634">
    <property type="term" value="C:nucleus"/>
    <property type="evidence" value="ECO:0007669"/>
    <property type="project" value="UniProtKB-SubCell"/>
</dbReference>
<dbReference type="SUPFAM" id="SSF52540">
    <property type="entry name" value="P-loop containing nucleoside triphosphate hydrolases"/>
    <property type="match status" value="1"/>
</dbReference>
<feature type="region of interest" description="Disordered" evidence="12">
    <location>
        <begin position="537"/>
        <end position="560"/>
    </location>
</feature>
<dbReference type="InterPro" id="IPR001019">
    <property type="entry name" value="Gprotein_alpha_su"/>
</dbReference>
<dbReference type="PRINTS" id="PR00318">
    <property type="entry name" value="GPROTEINA"/>
</dbReference>
<evidence type="ECO:0000313" key="13">
    <source>
        <dbReference type="EMBL" id="PNY13069.1"/>
    </source>
</evidence>
<dbReference type="InterPro" id="IPR027417">
    <property type="entry name" value="P-loop_NTPase"/>
</dbReference>
<dbReference type="STRING" id="57577.A0A2K3PCQ5"/>
<dbReference type="PANTHER" id="PTHR36486:SF4">
    <property type="entry name" value="PH DOMAIN-CONTAINING PROTEIN"/>
    <property type="match status" value="1"/>
</dbReference>
<keyword evidence="4" id="KW-0863">Zinc-finger</keyword>
<dbReference type="PROSITE" id="PS51882">
    <property type="entry name" value="G_ALPHA"/>
    <property type="match status" value="1"/>
</dbReference>
<comment type="subcellular location">
    <subcellularLocation>
        <location evidence="1">Nucleus</location>
    </subcellularLocation>
</comment>
<keyword evidence="11" id="KW-0460">Magnesium</keyword>
<evidence type="ECO:0000256" key="3">
    <source>
        <dbReference type="ARBA" id="ARBA00022741"/>
    </source>
</evidence>
<organism evidence="13 14">
    <name type="scientific">Trifolium pratense</name>
    <name type="common">Red clover</name>
    <dbReference type="NCBI Taxonomy" id="57577"/>
    <lineage>
        <taxon>Eukaryota</taxon>
        <taxon>Viridiplantae</taxon>
        <taxon>Streptophyta</taxon>
        <taxon>Embryophyta</taxon>
        <taxon>Tracheophyta</taxon>
        <taxon>Spermatophyta</taxon>
        <taxon>Magnoliopsida</taxon>
        <taxon>eudicotyledons</taxon>
        <taxon>Gunneridae</taxon>
        <taxon>Pentapetalae</taxon>
        <taxon>rosids</taxon>
        <taxon>fabids</taxon>
        <taxon>Fabales</taxon>
        <taxon>Fabaceae</taxon>
        <taxon>Papilionoideae</taxon>
        <taxon>50 kb inversion clade</taxon>
        <taxon>NPAAA clade</taxon>
        <taxon>Hologalegina</taxon>
        <taxon>IRL clade</taxon>
        <taxon>Trifolieae</taxon>
        <taxon>Trifolium</taxon>
    </lineage>
</organism>
<dbReference type="GO" id="GO:0005525">
    <property type="term" value="F:GTP binding"/>
    <property type="evidence" value="ECO:0007669"/>
    <property type="project" value="UniProtKB-KW"/>
</dbReference>
<evidence type="ECO:0000313" key="14">
    <source>
        <dbReference type="Proteomes" id="UP000236291"/>
    </source>
</evidence>
<dbReference type="SMART" id="SM00275">
    <property type="entry name" value="G_alpha"/>
    <property type="match status" value="1"/>
</dbReference>
<dbReference type="PANTHER" id="PTHR36486">
    <property type="entry name" value="OS01G0977800 PROTEIN"/>
    <property type="match status" value="1"/>
</dbReference>
<evidence type="ECO:0000256" key="6">
    <source>
        <dbReference type="ARBA" id="ARBA00022837"/>
    </source>
</evidence>
<dbReference type="Pfam" id="PF00503">
    <property type="entry name" value="G-alpha"/>
    <property type="match status" value="1"/>
</dbReference>
<evidence type="ECO:0000256" key="4">
    <source>
        <dbReference type="ARBA" id="ARBA00022771"/>
    </source>
</evidence>
<gene>
    <name evidence="13" type="ORF">L195_g009716</name>
</gene>
<dbReference type="FunFam" id="3.40.50.300:FF:000692">
    <property type="entry name" value="Guanine nucleotide-binding protein subunit alpha"/>
    <property type="match status" value="1"/>
</dbReference>
<accession>A0A2K3PCQ5</accession>
<evidence type="ECO:0000256" key="7">
    <source>
        <dbReference type="ARBA" id="ARBA00023134"/>
    </source>
</evidence>
<protein>
    <submittedName>
        <fullName evidence="13">Extra-large GTP-binding protein</fullName>
    </submittedName>
</protein>
<dbReference type="InterPro" id="IPR053057">
    <property type="entry name" value="XLG_GTP-binding"/>
</dbReference>
<reference evidence="13 14" key="1">
    <citation type="journal article" date="2014" name="Am. J. Bot.">
        <title>Genome assembly and annotation for red clover (Trifolium pratense; Fabaceae).</title>
        <authorList>
            <person name="Istvanek J."/>
            <person name="Jaros M."/>
            <person name="Krenek A."/>
            <person name="Repkova J."/>
        </authorList>
    </citation>
    <scope>NUCLEOTIDE SEQUENCE [LARGE SCALE GENOMIC DNA]</scope>
    <source>
        <strain evidence="14">cv. Tatra</strain>
        <tissue evidence="13">Young leaves</tissue>
    </source>
</reference>
<keyword evidence="3" id="KW-0547">Nucleotide-binding</keyword>
<evidence type="ECO:0000256" key="11">
    <source>
        <dbReference type="PIRSR" id="PIRSR601019-2"/>
    </source>
</evidence>
<dbReference type="SUPFAM" id="SSF47895">
    <property type="entry name" value="Transducin (alpha subunit), insertion domain"/>
    <property type="match status" value="1"/>
</dbReference>
<dbReference type="Proteomes" id="UP000236291">
    <property type="component" value="Unassembled WGS sequence"/>
</dbReference>
<dbReference type="EMBL" id="ASHM01005792">
    <property type="protein sequence ID" value="PNY13069.1"/>
    <property type="molecule type" value="Genomic_DNA"/>
</dbReference>
<evidence type="ECO:0000256" key="1">
    <source>
        <dbReference type="ARBA" id="ARBA00004123"/>
    </source>
</evidence>
<feature type="region of interest" description="Disordered" evidence="12">
    <location>
        <begin position="82"/>
        <end position="102"/>
    </location>
</feature>
<dbReference type="GO" id="GO:0003924">
    <property type="term" value="F:GTPase activity"/>
    <property type="evidence" value="ECO:0007669"/>
    <property type="project" value="InterPro"/>
</dbReference>
<evidence type="ECO:0000256" key="5">
    <source>
        <dbReference type="ARBA" id="ARBA00022833"/>
    </source>
</evidence>
<comment type="caution">
    <text evidence="13">The sequence shown here is derived from an EMBL/GenBank/DDBJ whole genome shotgun (WGS) entry which is preliminary data.</text>
</comment>
<feature type="binding site" evidence="11">
    <location>
        <position position="662"/>
    </location>
    <ligand>
        <name>Mg(2+)</name>
        <dbReference type="ChEBI" id="CHEBI:18420"/>
    </ligand>
</feature>
<keyword evidence="6" id="KW-0106">Calcium</keyword>
<dbReference type="GO" id="GO:0008270">
    <property type="term" value="F:zinc ion binding"/>
    <property type="evidence" value="ECO:0007669"/>
    <property type="project" value="UniProtKB-KW"/>
</dbReference>
<evidence type="ECO:0000256" key="10">
    <source>
        <dbReference type="ARBA" id="ARBA00060880"/>
    </source>
</evidence>
<evidence type="ECO:0000256" key="8">
    <source>
        <dbReference type="ARBA" id="ARBA00023224"/>
    </source>
</evidence>
<name>A0A2K3PCQ5_TRIPR</name>
<proteinExistence type="inferred from homology"/>
<keyword evidence="8" id="KW-0807">Transducer</keyword>
<dbReference type="GO" id="GO:0007186">
    <property type="term" value="P:G protein-coupled receptor signaling pathway"/>
    <property type="evidence" value="ECO:0007669"/>
    <property type="project" value="InterPro"/>
</dbReference>
<keyword evidence="9" id="KW-0539">Nucleus</keyword>
<dbReference type="AlphaFoldDB" id="A0A2K3PCQ5"/>
<sequence length="887" mass="99633">MVSFLRKLRTSSVASMEETELSNSISSSNYEYSFAVVYTGPPLNHSIPEIPTFKIDQIPIASIAQKTHDFNVPVIQPLGKLHHKNKQNKHKKPTSDSTVYPNLESHHVVEVETSKTDVNVNVDVNVGVDVDLTSCEVVDDVPKNSDTIESESSLLSGSCEICSISEESEEDETVRTKHVKQPSAVTFRDPESNYAESGKLFDCVSLKPHAIRPGKKGSCYKCLKGNSLTEREVCIVCSAKYCRNCVIRAMGSMPEGRKCIGCIGYGIDENKRRNLGKCSRMMKQLLSELIVDQVMKVERLCEANQIEPKLVEVNLQSLNKEELKLLLNCKNPPKELKPGAYWYDKSSGFWGKKGQPPCEIISPRLDIGGRLNKNASNGNTHVTINDREITRRELIILKLAGVPCEGTPNFWLTANGSISEEGQKTDRGCIWGKAGTKVACAILSLPVPSKSVTLADEGDTVNNLSIHKKTIQKFLLVGCVNSGSCTIFKQAKLLYNAPFSENELQNIKLVIQSNLFTYLGILLEGREDFEDESLLDNRKRLPSDESTSSEEPVFAAGDSSENVDTTPYSIGPRLKGFSDWLLKCMLSGNMEAIFPAAIREYGPMVEDLWRDEAIQATYNRRNELKMLPRSANYFLDRAIEISKVDYQPSDMDILYAEGISLSNSLTSMEFSFPKSSREDCLPLAYQHDSSLRYQLTRVHPKSLGENCKWLNMFEDTDVVLFCVSLSEYDEYVVNDNGVFTNKMLVSKNLFENIIAHPNFKNKKFLLILTKFDLLEEKIEHVPLKTCEWFYDFNPVISNNTKKGANNGTMPSLAQSAFQYIAIKFKRLFHSLTERNLFVSLVTGLEPDTIDDALRYGREVIEWEKWDPSVVNEKSEITSTSIEEASSF</sequence>
<evidence type="ECO:0000256" key="2">
    <source>
        <dbReference type="ARBA" id="ARBA00022723"/>
    </source>
</evidence>
<evidence type="ECO:0000256" key="12">
    <source>
        <dbReference type="SAM" id="MobiDB-lite"/>
    </source>
</evidence>
<dbReference type="InterPro" id="IPR011025">
    <property type="entry name" value="GproteinA_insert"/>
</dbReference>
<comment type="similarity">
    <text evidence="10">Belongs to the G-alpha family. XLG subfamily.</text>
</comment>